<dbReference type="GO" id="GO:0006310">
    <property type="term" value="P:DNA recombination"/>
    <property type="evidence" value="ECO:0007669"/>
    <property type="project" value="InterPro"/>
</dbReference>
<reference evidence="10 11" key="1">
    <citation type="submission" date="2019-09" db="EMBL/GenBank/DDBJ databases">
        <authorList>
            <person name="Cremers G."/>
        </authorList>
    </citation>
    <scope>NUCLEOTIDE SEQUENCE [LARGE SCALE GENOMIC DNA]</scope>
    <source>
        <strain evidence="10">4A</strain>
    </source>
</reference>
<evidence type="ECO:0000313" key="10">
    <source>
        <dbReference type="EMBL" id="VVM07627.1"/>
    </source>
</evidence>
<dbReference type="GO" id="GO:0006281">
    <property type="term" value="P:DNA repair"/>
    <property type="evidence" value="ECO:0007669"/>
    <property type="project" value="UniProtKB-KW"/>
</dbReference>
<evidence type="ECO:0000256" key="9">
    <source>
        <dbReference type="SAM" id="MobiDB-lite"/>
    </source>
</evidence>
<feature type="region of interest" description="Disordered" evidence="9">
    <location>
        <begin position="119"/>
        <end position="139"/>
    </location>
</feature>
<accession>A0A5E6MHB9</accession>
<name>A0A5E6MHB9_9BACT</name>
<comment type="function">
    <text evidence="1">May be involved in recombinational repair of damaged DNA.</text>
</comment>
<dbReference type="Gene3D" id="3.40.50.300">
    <property type="entry name" value="P-loop containing nucleotide triphosphate hydrolases"/>
    <property type="match status" value="1"/>
</dbReference>
<protein>
    <recommendedName>
        <fullName evidence="3">DNA repair protein RecN</fullName>
    </recommendedName>
    <alternativeName>
        <fullName evidence="8">Recombination protein N</fullName>
    </alternativeName>
</protein>
<keyword evidence="6" id="KW-0067">ATP-binding</keyword>
<evidence type="ECO:0000256" key="8">
    <source>
        <dbReference type="ARBA" id="ARBA00033408"/>
    </source>
</evidence>
<organism evidence="10 11">
    <name type="scientific">Methylacidimicrobium tartarophylax</name>
    <dbReference type="NCBI Taxonomy" id="1041768"/>
    <lineage>
        <taxon>Bacteria</taxon>
        <taxon>Pseudomonadati</taxon>
        <taxon>Verrucomicrobiota</taxon>
        <taxon>Methylacidimicrobium</taxon>
    </lineage>
</organism>
<evidence type="ECO:0000256" key="5">
    <source>
        <dbReference type="ARBA" id="ARBA00022763"/>
    </source>
</evidence>
<keyword evidence="7" id="KW-0234">DNA repair</keyword>
<dbReference type="PANTHER" id="PTHR11059">
    <property type="entry name" value="DNA REPAIR PROTEIN RECN"/>
    <property type="match status" value="1"/>
</dbReference>
<dbReference type="EMBL" id="CABFVA020000106">
    <property type="protein sequence ID" value="VVM07627.1"/>
    <property type="molecule type" value="Genomic_DNA"/>
</dbReference>
<feature type="non-terminal residue" evidence="10">
    <location>
        <position position="1"/>
    </location>
</feature>
<evidence type="ECO:0000256" key="2">
    <source>
        <dbReference type="ARBA" id="ARBA00009441"/>
    </source>
</evidence>
<keyword evidence="4" id="KW-0547">Nucleotide-binding</keyword>
<proteinExistence type="inferred from homology"/>
<dbReference type="AlphaFoldDB" id="A0A5E6MHB9"/>
<dbReference type="InterPro" id="IPR027417">
    <property type="entry name" value="P-loop_NTPase"/>
</dbReference>
<evidence type="ECO:0000256" key="6">
    <source>
        <dbReference type="ARBA" id="ARBA00022840"/>
    </source>
</evidence>
<dbReference type="SUPFAM" id="SSF52540">
    <property type="entry name" value="P-loop containing nucleoside triphosphate hydrolases"/>
    <property type="match status" value="1"/>
</dbReference>
<gene>
    <name evidence="10" type="primary">recN</name>
    <name evidence="10" type="ORF">MAMT_01847</name>
</gene>
<sequence length="139" mass="14912">RETASRGEMARVMLAIKTVLAAVDRVPILIFDEVDANVAGETSWKVGAHLRLLGEQHQVICVTHLAPVAAQAEAHFRVRKETSDHGVSVSLAPLGFHERAEELARMLGGKSDESLALATRMLSETSRPASPASGAKPPR</sequence>
<evidence type="ECO:0000256" key="1">
    <source>
        <dbReference type="ARBA" id="ARBA00003618"/>
    </source>
</evidence>
<evidence type="ECO:0000256" key="7">
    <source>
        <dbReference type="ARBA" id="ARBA00023204"/>
    </source>
</evidence>
<keyword evidence="5" id="KW-0227">DNA damage</keyword>
<evidence type="ECO:0000256" key="4">
    <source>
        <dbReference type="ARBA" id="ARBA00022741"/>
    </source>
</evidence>
<dbReference type="PANTHER" id="PTHR11059:SF0">
    <property type="entry name" value="DNA REPAIR PROTEIN RECN"/>
    <property type="match status" value="1"/>
</dbReference>
<comment type="similarity">
    <text evidence="2">Belongs to the RecN family.</text>
</comment>
<dbReference type="CDD" id="cd03241">
    <property type="entry name" value="ABC_RecN"/>
    <property type="match status" value="1"/>
</dbReference>
<evidence type="ECO:0000313" key="11">
    <source>
        <dbReference type="Proteomes" id="UP000334923"/>
    </source>
</evidence>
<evidence type="ECO:0000256" key="3">
    <source>
        <dbReference type="ARBA" id="ARBA00021315"/>
    </source>
</evidence>
<dbReference type="InterPro" id="IPR004604">
    <property type="entry name" value="DNA_recomb/repair_RecN"/>
</dbReference>
<dbReference type="GO" id="GO:0005524">
    <property type="term" value="F:ATP binding"/>
    <property type="evidence" value="ECO:0007669"/>
    <property type="project" value="UniProtKB-KW"/>
</dbReference>
<keyword evidence="11" id="KW-1185">Reference proteome</keyword>
<dbReference type="Proteomes" id="UP000334923">
    <property type="component" value="Unassembled WGS sequence"/>
</dbReference>